<dbReference type="AlphaFoldDB" id="A0A1S9S0R5"/>
<name>A0A1S9S0R5_PENBI</name>
<dbReference type="EMBL" id="LJBN01000002">
    <property type="protein sequence ID" value="OOQ91407.1"/>
    <property type="molecule type" value="Genomic_DNA"/>
</dbReference>
<comment type="caution">
    <text evidence="1">The sequence shown here is derived from an EMBL/GenBank/DDBJ whole genome shotgun (WGS) entry which is preliminary data.</text>
</comment>
<reference evidence="2" key="1">
    <citation type="submission" date="2015-09" db="EMBL/GenBank/DDBJ databases">
        <authorList>
            <person name="Fill T.P."/>
            <person name="Baretta J.F."/>
            <person name="de Almeida L.G."/>
            <person name="Rocha M."/>
            <person name="de Souza D.H."/>
            <person name="Malavazi I."/>
            <person name="Cerdeira L.T."/>
            <person name="Hong H."/>
            <person name="Samborskyy M."/>
            <person name="de Vasconcelos A.T."/>
            <person name="Leadlay P."/>
            <person name="Rodrigues-Filho E."/>
        </authorList>
    </citation>
    <scope>NUCLEOTIDE SEQUENCE [LARGE SCALE GENOMIC DNA]</scope>
    <source>
        <strain evidence="2">LaBioMMi 136</strain>
    </source>
</reference>
<accession>A0A1S9S0R5</accession>
<gene>
    <name evidence="1" type="ORF">PEBR_00545</name>
</gene>
<sequence length="68" mass="7371">MELRPDHQFDPFGPYGDLLGPDADAYDGVDDNIINSIDWNDPSSFFKAMGAGAGGMPIPEMKSAPEIR</sequence>
<organism evidence="1 2">
    <name type="scientific">Penicillium brasilianum</name>
    <dbReference type="NCBI Taxonomy" id="104259"/>
    <lineage>
        <taxon>Eukaryota</taxon>
        <taxon>Fungi</taxon>
        <taxon>Dikarya</taxon>
        <taxon>Ascomycota</taxon>
        <taxon>Pezizomycotina</taxon>
        <taxon>Eurotiomycetes</taxon>
        <taxon>Eurotiomycetidae</taxon>
        <taxon>Eurotiales</taxon>
        <taxon>Aspergillaceae</taxon>
        <taxon>Penicillium</taxon>
    </lineage>
</organism>
<evidence type="ECO:0000313" key="1">
    <source>
        <dbReference type="EMBL" id="OOQ91407.1"/>
    </source>
</evidence>
<protein>
    <submittedName>
        <fullName evidence="1">Uncharacterized protein</fullName>
    </submittedName>
</protein>
<proteinExistence type="predicted"/>
<evidence type="ECO:0000313" key="2">
    <source>
        <dbReference type="Proteomes" id="UP000190744"/>
    </source>
</evidence>
<dbReference type="Proteomes" id="UP000190744">
    <property type="component" value="Unassembled WGS sequence"/>
</dbReference>